<dbReference type="SMART" id="SM00248">
    <property type="entry name" value="ANK"/>
    <property type="match status" value="14"/>
</dbReference>
<feature type="repeat" description="ANK" evidence="3">
    <location>
        <begin position="1635"/>
        <end position="1667"/>
    </location>
</feature>
<feature type="region of interest" description="Disordered" evidence="4">
    <location>
        <begin position="1503"/>
        <end position="1527"/>
    </location>
</feature>
<protein>
    <recommendedName>
        <fullName evidence="7">Protein SSH4</fullName>
    </recommendedName>
</protein>
<evidence type="ECO:0000256" key="2">
    <source>
        <dbReference type="ARBA" id="ARBA00023043"/>
    </source>
</evidence>
<name>A0A9W8NC59_9PEZI</name>
<dbReference type="InterPro" id="IPR036770">
    <property type="entry name" value="Ankyrin_rpt-contain_sf"/>
</dbReference>
<dbReference type="PROSITE" id="PS50088">
    <property type="entry name" value="ANK_REPEAT"/>
    <property type="match status" value="4"/>
</dbReference>
<dbReference type="Pfam" id="PF00023">
    <property type="entry name" value="Ank"/>
    <property type="match status" value="1"/>
</dbReference>
<dbReference type="PANTHER" id="PTHR24198:SF165">
    <property type="entry name" value="ANKYRIN REPEAT-CONTAINING PROTEIN-RELATED"/>
    <property type="match status" value="1"/>
</dbReference>
<dbReference type="Gene3D" id="1.25.40.20">
    <property type="entry name" value="Ankyrin repeat-containing domain"/>
    <property type="match status" value="4"/>
</dbReference>
<dbReference type="VEuPathDB" id="FungiDB:F4678DRAFT_467782"/>
<keyword evidence="6" id="KW-1185">Reference proteome</keyword>
<organism evidence="5 6">
    <name type="scientific">Xylaria arbuscula</name>
    <dbReference type="NCBI Taxonomy" id="114810"/>
    <lineage>
        <taxon>Eukaryota</taxon>
        <taxon>Fungi</taxon>
        <taxon>Dikarya</taxon>
        <taxon>Ascomycota</taxon>
        <taxon>Pezizomycotina</taxon>
        <taxon>Sordariomycetes</taxon>
        <taxon>Xylariomycetidae</taxon>
        <taxon>Xylariales</taxon>
        <taxon>Xylariaceae</taxon>
        <taxon>Xylaria</taxon>
    </lineage>
</organism>
<feature type="compositionally biased region" description="Polar residues" evidence="4">
    <location>
        <begin position="1503"/>
        <end position="1523"/>
    </location>
</feature>
<dbReference type="EMBL" id="JANPWZ010001190">
    <property type="protein sequence ID" value="KAJ3567897.1"/>
    <property type="molecule type" value="Genomic_DNA"/>
</dbReference>
<dbReference type="InterPro" id="IPR002110">
    <property type="entry name" value="Ankyrin_rpt"/>
</dbReference>
<evidence type="ECO:0000256" key="3">
    <source>
        <dbReference type="PROSITE-ProRule" id="PRU00023"/>
    </source>
</evidence>
<evidence type="ECO:0008006" key="7">
    <source>
        <dbReference type="Google" id="ProtNLM"/>
    </source>
</evidence>
<feature type="repeat" description="ANK" evidence="3">
    <location>
        <begin position="1283"/>
        <end position="1315"/>
    </location>
</feature>
<reference evidence="5" key="1">
    <citation type="submission" date="2022-07" db="EMBL/GenBank/DDBJ databases">
        <title>Genome Sequence of Xylaria arbuscula.</title>
        <authorList>
            <person name="Buettner E."/>
        </authorList>
    </citation>
    <scope>NUCLEOTIDE SEQUENCE</scope>
    <source>
        <strain evidence="5">VT107</strain>
    </source>
</reference>
<dbReference type="Proteomes" id="UP001148614">
    <property type="component" value="Unassembled WGS sequence"/>
</dbReference>
<dbReference type="SUPFAM" id="SSF48403">
    <property type="entry name" value="Ankyrin repeat"/>
    <property type="match status" value="3"/>
</dbReference>
<sequence>MSSTNIVVAKLSMSHSAVTLRGIDGSTEPQLFESYSPSFITNRSFEYAPSKIVGQDASDQSISDVAIELLKSIRGDLSGAFSSRLIMFFAYDFGGLIVKQVEYTSLFSVLNSFAETEQVISIGHSVFYGMPHRASDSQTWDVNALRILNLCFKGVLGPWVPSYLVRLSKYQDTLNNQFIKLASQISVVNICQDADPSRLYDLITDPSCATIGLATEEKILLQRSHYQLAFILDFSHRTSMEDILLNAVIRHWEFYHSFIAIMRLNAQDTREHIIEREVDDKKELCRLVSDPIIQGLQDAPSVLRVILGENLTFATFSELFARHIEKTIDGVDGIVLKLGSDWFNSRTLEHYQLYSSLCIQLLLKRPALILWIRHLYANVRDSILGPSKLWKSRVMARCLRVLLLAPKKGPLYCLIQHGLVPYLENVISQILEVVHQSEMKVHILVSEIPLEAEAGSEAWSQWSCVDLSHVSSDLQDPDTTQEARQMSLIFSSDTTNSRNSLDGSSSFDFILSRCDNWGMNWVLQAVAWIYFTIHPLSITETQHALEIIYYGKRSNPLKDVNGRSLLQALELVLGRVVDISKGLVRISRQKYPDLKRIWTAYFPHTPHPEVYVAEACLSHAVAVLTTNPDPVMSTRSEFGAEEPISHTGSTASANINHTAQGQQNFRLSTCGNMTNYAMKYWFEHYCRAATELTNAADLFCLVMSKHAQFDRDNWIRHLIACYWSTDIDLSFQKEVLPSVMETKHGLSPFFASDISFRMASLPLVAEDDFTWLLLAIAYDRLPEELYFGFVLAIIGGLGETTSIDTLHRVVAASPEHLANRFISHFENLGLLRDNYTQFVMSSIAVGNSKLAIKLLAMKPKFRTLHKHEDDTELNLGTALQVACEYGDSNVVDHIIKSGIELSDEYSYTWSALHIACYHGNKALVEKLVDQERRGKLPEGGLSLKICPLLITSSHGLFGISGSLVGVVKPASFSEAVVSPVQLASQFGFSKTLYSLLNDHHCKVALDSSKNNALCLSLRSGNNDVAHQIFGALQSLSREVQTETKALTGSGFDGDDSDDSASSVADGPDDIEYHPILEEVLGRAVLTATECGTTGDLYWTLLRNVNLEKITDSKGRAPLTIAARSGRWTNFLILFYHGAECGPVDKKKRNAMHNACYHGHHDMVHFLMRRQSPNLSIRDYEAASPITSAAEGGYYHTFLYLLPYLSDEDLKIEIRLASENGRDVALAKILNFVTSSDPSTRSQYVNSRSETKNTALHLAARGNHVRAVQYLLQQGADIAAMNIFGVTPLGIATISSSLETMKLLLDAGASTESMDTRRRPLLAHAIYFEEADSVELLLQYGASTNMGDHWLLYDSILDLTVMGSTPAILKILLRHFDNMLKLTENGRPHEGILQPTEAVRYVINAGSIPMLEALLDIWQDFDTVISDKNYSYCSVLQYAAKISTSRVLRCVWDNTDSEADLNKVAGTFGTVVQAAITSARDTQEKLNMLFEWGAHAVPSLGSNAESQWASSSTDPNHPSSTTGDTGPLHGSWGTALHAAAFFTGDIDVIKLLLRHKGVSKDQSDMMGRLPLHLSACSKRASWAVFNELSSEISTIFSTDFQGRNGLHAACSAGNLELVQQMLETDGRILINSTDLDGWTPLHWACRSGNRTLVELLMKHGANHKLETRDQGWLPYHVAIHSDLEAPDILEFQIRDSPGQVHREGLLGWHANNQSGVKGRLFEVVHGYKGSKNKPRTLIVFDWLFIPGSLGDRIKNVNIVVAFQATGTRDGVRPGGSLEEWDPVPIQWAPNDPILSRHAKPLVTEVVNREVAAAVGYEPFVTLEPKINKEVTTAVERIDYRYITGSPAFVSKNSGNWNAINWELRENFSLRSGVQYHVRTAVMLRRQPYDFGKFNVTVQAEANASYPKYIARLIIRALRFPPADGRTAFDPTIESNTVKEEERNNDIAGRETARDWRNMDNLDLMGELITDYEPSATV</sequence>
<evidence type="ECO:0000313" key="5">
    <source>
        <dbReference type="EMBL" id="KAJ3567897.1"/>
    </source>
</evidence>
<accession>A0A9W8NC59</accession>
<evidence type="ECO:0000256" key="4">
    <source>
        <dbReference type="SAM" id="MobiDB-lite"/>
    </source>
</evidence>
<feature type="repeat" description="ANK" evidence="3">
    <location>
        <begin position="1600"/>
        <end position="1632"/>
    </location>
</feature>
<comment type="caution">
    <text evidence="5">The sequence shown here is derived from an EMBL/GenBank/DDBJ whole genome shotgun (WGS) entry which is preliminary data.</text>
</comment>
<dbReference type="PROSITE" id="PS50297">
    <property type="entry name" value="ANK_REP_REGION"/>
    <property type="match status" value="3"/>
</dbReference>
<evidence type="ECO:0000313" key="6">
    <source>
        <dbReference type="Proteomes" id="UP001148614"/>
    </source>
</evidence>
<dbReference type="PANTHER" id="PTHR24198">
    <property type="entry name" value="ANKYRIN REPEAT AND PROTEIN KINASE DOMAIN-CONTAINING PROTEIN"/>
    <property type="match status" value="1"/>
</dbReference>
<dbReference type="Pfam" id="PF12796">
    <property type="entry name" value="Ank_2"/>
    <property type="match status" value="4"/>
</dbReference>
<evidence type="ECO:0000256" key="1">
    <source>
        <dbReference type="ARBA" id="ARBA00022737"/>
    </source>
</evidence>
<keyword evidence="2 3" id="KW-0040">ANK repeat</keyword>
<gene>
    <name evidence="5" type="ORF">NPX13_g6607</name>
</gene>
<proteinExistence type="predicted"/>
<feature type="repeat" description="ANK" evidence="3">
    <location>
        <begin position="1250"/>
        <end position="1282"/>
    </location>
</feature>
<keyword evidence="1" id="KW-0677">Repeat</keyword>